<organism evidence="1 2">
    <name type="scientific">Idiomarina xiamenensis 10-D-4</name>
    <dbReference type="NCBI Taxonomy" id="740709"/>
    <lineage>
        <taxon>Bacteria</taxon>
        <taxon>Pseudomonadati</taxon>
        <taxon>Pseudomonadota</taxon>
        <taxon>Gammaproteobacteria</taxon>
        <taxon>Alteromonadales</taxon>
        <taxon>Idiomarinaceae</taxon>
        <taxon>Idiomarina</taxon>
    </lineage>
</organism>
<reference evidence="1 2" key="1">
    <citation type="journal article" date="2012" name="J. Bacteriol.">
        <title>Genome Sequence of Idiomarina xiamenensis Type Strain 10-D-4.</title>
        <authorList>
            <person name="Lai Q."/>
            <person name="Wang L."/>
            <person name="Wang W."/>
            <person name="Shao Z."/>
        </authorList>
    </citation>
    <scope>NUCLEOTIDE SEQUENCE [LARGE SCALE GENOMIC DNA]</scope>
    <source>
        <strain evidence="1 2">10-D-4</strain>
    </source>
</reference>
<dbReference type="AlphaFoldDB" id="K2JIZ3"/>
<sequence length="76" mass="8287">MIIRCVLKFKAVSLNAIQGAESNNNNQGYQNPIITIIMITDEPKKNTEDVTTVLSKAKALCNENKSGDGNIAFFIA</sequence>
<dbReference type="Proteomes" id="UP000014115">
    <property type="component" value="Unassembled WGS sequence"/>
</dbReference>
<dbReference type="STRING" id="740709.A10D4_08242"/>
<dbReference type="EMBL" id="AMRG01000009">
    <property type="protein sequence ID" value="EKE83396.1"/>
    <property type="molecule type" value="Genomic_DNA"/>
</dbReference>
<gene>
    <name evidence="1" type="ORF">A10D4_08242</name>
</gene>
<comment type="caution">
    <text evidence="1">The sequence shown here is derived from an EMBL/GenBank/DDBJ whole genome shotgun (WGS) entry which is preliminary data.</text>
</comment>
<proteinExistence type="predicted"/>
<protein>
    <submittedName>
        <fullName evidence="1">Uncharacterized protein</fullName>
    </submittedName>
</protein>
<name>K2JIZ3_9GAMM</name>
<keyword evidence="2" id="KW-1185">Reference proteome</keyword>
<evidence type="ECO:0000313" key="1">
    <source>
        <dbReference type="EMBL" id="EKE83396.1"/>
    </source>
</evidence>
<dbReference type="PATRIC" id="fig|740709.3.peg.1669"/>
<evidence type="ECO:0000313" key="2">
    <source>
        <dbReference type="Proteomes" id="UP000014115"/>
    </source>
</evidence>
<accession>K2JIZ3</accession>